<dbReference type="KEGG" id="prz:GZH47_28790"/>
<dbReference type="GO" id="GO:0015941">
    <property type="term" value="P:pantothenate catabolic process"/>
    <property type="evidence" value="ECO:0007669"/>
    <property type="project" value="InterPro"/>
</dbReference>
<dbReference type="GO" id="GO:0004632">
    <property type="term" value="F:phosphopantothenate--cysteine ligase activity"/>
    <property type="evidence" value="ECO:0007669"/>
    <property type="project" value="UniProtKB-UniRule"/>
</dbReference>
<name>A0A6C0P782_9BACL</name>
<dbReference type="RefSeq" id="WP_162644415.1">
    <property type="nucleotide sequence ID" value="NZ_CP048286.1"/>
</dbReference>
<comment type="pathway">
    <text evidence="3 4">Cofactor biosynthesis; coenzyme A biosynthesis; CoA from (R)-pantothenate: step 2/5.</text>
</comment>
<keyword evidence="3" id="KW-0511">Multifunctional enzyme</keyword>
<dbReference type="AlphaFoldDB" id="A0A6C0P782"/>
<comment type="cofactor">
    <cofactor evidence="3">
        <name>FMN</name>
        <dbReference type="ChEBI" id="CHEBI:58210"/>
    </cofactor>
    <text evidence="3">Binds 1 FMN per subunit.</text>
</comment>
<comment type="similarity">
    <text evidence="3 4">In the C-terminal section; belongs to the PPC synthetase family.</text>
</comment>
<feature type="binding site" evidence="3">
    <location>
        <position position="336"/>
    </location>
    <ligand>
        <name>CTP</name>
        <dbReference type="ChEBI" id="CHEBI:37563"/>
    </ligand>
</feature>
<dbReference type="InterPro" id="IPR005252">
    <property type="entry name" value="CoaBC"/>
</dbReference>
<comment type="catalytic activity">
    <reaction evidence="3 4">
        <text>(R)-4'-phosphopantothenate + L-cysteine + CTP = N-[(R)-4-phosphopantothenoyl]-L-cysteine + CMP + diphosphate + H(+)</text>
        <dbReference type="Rhea" id="RHEA:19397"/>
        <dbReference type="ChEBI" id="CHEBI:10986"/>
        <dbReference type="ChEBI" id="CHEBI:15378"/>
        <dbReference type="ChEBI" id="CHEBI:33019"/>
        <dbReference type="ChEBI" id="CHEBI:35235"/>
        <dbReference type="ChEBI" id="CHEBI:37563"/>
        <dbReference type="ChEBI" id="CHEBI:59458"/>
        <dbReference type="ChEBI" id="CHEBI:60377"/>
        <dbReference type="EC" id="6.3.2.5"/>
    </reaction>
</comment>
<dbReference type="EMBL" id="CP048286">
    <property type="protein sequence ID" value="QHW34398.1"/>
    <property type="molecule type" value="Genomic_DNA"/>
</dbReference>
<reference evidence="7 8" key="1">
    <citation type="submission" date="2020-02" db="EMBL/GenBank/DDBJ databases">
        <title>Paenibacillus sp. nov., isolated from rhizosphere soil of tomato.</title>
        <authorList>
            <person name="Weon H.-Y."/>
            <person name="Lee S.A."/>
        </authorList>
    </citation>
    <scope>NUCLEOTIDE SEQUENCE [LARGE SCALE GENOMIC DNA]</scope>
    <source>
        <strain evidence="7 8">14171R-81</strain>
    </source>
</reference>
<dbReference type="Gene3D" id="3.40.50.10300">
    <property type="entry name" value="CoaB-like"/>
    <property type="match status" value="1"/>
</dbReference>
<feature type="domain" description="DNA/pantothenate metabolism flavoprotein C-terminal" evidence="6">
    <location>
        <begin position="185"/>
        <end position="394"/>
    </location>
</feature>
<dbReference type="NCBIfam" id="TIGR00521">
    <property type="entry name" value="coaBC_dfp"/>
    <property type="match status" value="1"/>
</dbReference>
<gene>
    <name evidence="3 7" type="primary">coaBC</name>
    <name evidence="7" type="ORF">GZH47_28790</name>
</gene>
<keyword evidence="2 3" id="KW-0456">Lyase</keyword>
<dbReference type="Gene3D" id="3.40.50.1950">
    <property type="entry name" value="Flavin prenyltransferase-like"/>
    <property type="match status" value="1"/>
</dbReference>
<dbReference type="HAMAP" id="MF_02225">
    <property type="entry name" value="CoaBC"/>
    <property type="match status" value="1"/>
</dbReference>
<dbReference type="Pfam" id="PF02441">
    <property type="entry name" value="Flavoprotein"/>
    <property type="match status" value="1"/>
</dbReference>
<keyword evidence="3 4" id="KW-0285">Flavoprotein</keyword>
<dbReference type="GO" id="GO:0010181">
    <property type="term" value="F:FMN binding"/>
    <property type="evidence" value="ECO:0007669"/>
    <property type="project" value="UniProtKB-UniRule"/>
</dbReference>
<dbReference type="PANTHER" id="PTHR14359:SF6">
    <property type="entry name" value="PHOSPHOPANTOTHENOYLCYSTEINE DECARBOXYLASE"/>
    <property type="match status" value="1"/>
</dbReference>
<feature type="binding site" evidence="3">
    <location>
        <position position="322"/>
    </location>
    <ligand>
        <name>CTP</name>
        <dbReference type="ChEBI" id="CHEBI:37563"/>
    </ligand>
</feature>
<accession>A0A6C0P782</accession>
<feature type="domain" description="Flavoprotein" evidence="5">
    <location>
        <begin position="5"/>
        <end position="177"/>
    </location>
</feature>
<proteinExistence type="inferred from homology"/>
<dbReference type="SUPFAM" id="SSF102645">
    <property type="entry name" value="CoaB-like"/>
    <property type="match status" value="1"/>
</dbReference>
<keyword evidence="8" id="KW-1185">Reference proteome</keyword>
<comment type="pathway">
    <text evidence="3 4">Cofactor biosynthesis; coenzyme A biosynthesis; CoA from (R)-pantothenate: step 3/5.</text>
</comment>
<dbReference type="InterPro" id="IPR003382">
    <property type="entry name" value="Flavoprotein"/>
</dbReference>
<dbReference type="GO" id="GO:0004633">
    <property type="term" value="F:phosphopantothenoylcysteine decarboxylase activity"/>
    <property type="evidence" value="ECO:0007669"/>
    <property type="project" value="UniProtKB-UniRule"/>
</dbReference>
<dbReference type="GO" id="GO:0046872">
    <property type="term" value="F:metal ion binding"/>
    <property type="evidence" value="ECO:0007669"/>
    <property type="project" value="UniProtKB-KW"/>
</dbReference>
<evidence type="ECO:0000313" key="8">
    <source>
        <dbReference type="Proteomes" id="UP000479114"/>
    </source>
</evidence>
<dbReference type="Pfam" id="PF04127">
    <property type="entry name" value="DFP"/>
    <property type="match status" value="1"/>
</dbReference>
<evidence type="ECO:0000256" key="2">
    <source>
        <dbReference type="ARBA" id="ARBA00023239"/>
    </source>
</evidence>
<keyword evidence="1 3" id="KW-0210">Decarboxylase</keyword>
<comment type="caution">
    <text evidence="3">Lacks conserved residue(s) required for the propagation of feature annotation.</text>
</comment>
<dbReference type="EC" id="6.3.2.5" evidence="3"/>
<feature type="binding site" evidence="3">
    <location>
        <position position="288"/>
    </location>
    <ligand>
        <name>CTP</name>
        <dbReference type="ChEBI" id="CHEBI:37563"/>
    </ligand>
</feature>
<comment type="catalytic activity">
    <reaction evidence="3 4">
        <text>N-[(R)-4-phosphopantothenoyl]-L-cysteine + H(+) = (R)-4'-phosphopantetheine + CO2</text>
        <dbReference type="Rhea" id="RHEA:16793"/>
        <dbReference type="ChEBI" id="CHEBI:15378"/>
        <dbReference type="ChEBI" id="CHEBI:16526"/>
        <dbReference type="ChEBI" id="CHEBI:59458"/>
        <dbReference type="ChEBI" id="CHEBI:61723"/>
        <dbReference type="EC" id="4.1.1.36"/>
    </reaction>
</comment>
<evidence type="ECO:0000256" key="1">
    <source>
        <dbReference type="ARBA" id="ARBA00022793"/>
    </source>
</evidence>
<comment type="cofactor">
    <cofactor evidence="3">
        <name>Mg(2+)</name>
        <dbReference type="ChEBI" id="CHEBI:18420"/>
    </cofactor>
</comment>
<dbReference type="SUPFAM" id="SSF52507">
    <property type="entry name" value="Homo-oligomeric flavin-containing Cys decarboxylases, HFCD"/>
    <property type="match status" value="1"/>
</dbReference>
<feature type="region of interest" description="Phosphopantothenate--cysteine ligase" evidence="3">
    <location>
        <begin position="190"/>
        <end position="406"/>
    </location>
</feature>
<organism evidence="7 8">
    <name type="scientific">Paenibacillus rhizovicinus</name>
    <dbReference type="NCBI Taxonomy" id="2704463"/>
    <lineage>
        <taxon>Bacteria</taxon>
        <taxon>Bacillati</taxon>
        <taxon>Bacillota</taxon>
        <taxon>Bacilli</taxon>
        <taxon>Bacillales</taxon>
        <taxon>Paenibacillaceae</taxon>
        <taxon>Paenibacillus</taxon>
    </lineage>
</organism>
<keyword evidence="3 4" id="KW-0288">FMN</keyword>
<evidence type="ECO:0000256" key="3">
    <source>
        <dbReference type="HAMAP-Rule" id="MF_02225"/>
    </source>
</evidence>
<comment type="function">
    <text evidence="4">Catalyzes two steps in the biosynthesis of coenzyme A. In the first step cysteine is conjugated to 4'-phosphopantothenate to form 4-phosphopantothenoylcysteine, in the latter compound is decarboxylated to form 4'-phosphopantotheine.</text>
</comment>
<comment type="similarity">
    <text evidence="3 4">In the N-terminal section; belongs to the HFCD (homo-oligomeric flavin containing Cys decarboxylase) superfamily.</text>
</comment>
<dbReference type="InterPro" id="IPR036551">
    <property type="entry name" value="Flavin_trans-like"/>
</dbReference>
<dbReference type="InterPro" id="IPR007085">
    <property type="entry name" value="DNA/pantothenate-metab_flavo_C"/>
</dbReference>
<dbReference type="GO" id="GO:0071513">
    <property type="term" value="C:phosphopantothenoylcysteine decarboxylase complex"/>
    <property type="evidence" value="ECO:0007669"/>
    <property type="project" value="TreeGrafter"/>
</dbReference>
<evidence type="ECO:0000259" key="6">
    <source>
        <dbReference type="Pfam" id="PF04127"/>
    </source>
</evidence>
<dbReference type="EC" id="4.1.1.36" evidence="3"/>
<dbReference type="UniPathway" id="UPA00241">
    <property type="reaction ID" value="UER00353"/>
</dbReference>
<keyword evidence="3" id="KW-0479">Metal-binding</keyword>
<keyword evidence="3 4" id="KW-0436">Ligase</keyword>
<dbReference type="GO" id="GO:0015937">
    <property type="term" value="P:coenzyme A biosynthetic process"/>
    <property type="evidence" value="ECO:0007669"/>
    <property type="project" value="UniProtKB-UniRule"/>
</dbReference>
<feature type="binding site" evidence="3">
    <location>
        <position position="278"/>
    </location>
    <ligand>
        <name>CTP</name>
        <dbReference type="ChEBI" id="CHEBI:37563"/>
    </ligand>
</feature>
<dbReference type="InterPro" id="IPR035929">
    <property type="entry name" value="CoaB-like_sf"/>
</dbReference>
<evidence type="ECO:0000259" key="5">
    <source>
        <dbReference type="Pfam" id="PF02441"/>
    </source>
</evidence>
<evidence type="ECO:0000256" key="4">
    <source>
        <dbReference type="RuleBase" id="RU364078"/>
    </source>
</evidence>
<dbReference type="PANTHER" id="PTHR14359">
    <property type="entry name" value="HOMO-OLIGOMERIC FLAVIN CONTAINING CYS DECARBOXYLASE FAMILY"/>
    <property type="match status" value="1"/>
</dbReference>
<feature type="active site" description="Proton donor" evidence="3">
    <location>
        <position position="157"/>
    </location>
</feature>
<keyword evidence="3" id="KW-0460">Magnesium</keyword>
<comment type="function">
    <text evidence="3">Catalyzes two sequential steps in the biosynthesis of coenzyme A. In the first step cysteine is conjugated to 4'-phosphopantothenate to form 4-phosphopantothenoylcysteine. In the second step the latter compound is decarboxylated to form 4'-phosphopantotheine.</text>
</comment>
<sequence length="406" mass="43599">MLQGKTILLGISGGIAAYKAATICSRLSQAGAQVRVVMTDSATKFITPMTLQILSRHHVYLDTFDEFDPSVVAHIDAADSADLVLIAPATANILGKMANGLADDFLSTTLLAATAPVIVAPAMNVHMYAHPAVQRNMALLAERGVRFVEPGTGLLACGYVGKGRLAEPEEIVFAVQQWFASRTELAGKSVIVTAGGTVERLDPVRFLTNDSSGKMGFALAEAAANRGADVTLIAARTTAPPIEGVKLIRVESAQEMLQAVLERYDSADLVIKAAAVADYRPVSQAPTKIKKNEEKLVLELERTTDILKTLGERKTHQFLVGFAAETERVAEYAMSKLARKNCDLLVANDVSEEGAGFNVDTNVVQVFGEEGLIESLPQLPKREVAERLLERIVQRMRTKAAGEAAE</sequence>
<evidence type="ECO:0000313" key="7">
    <source>
        <dbReference type="EMBL" id="QHW34398.1"/>
    </source>
</evidence>
<feature type="binding site" evidence="3">
    <location>
        <position position="340"/>
    </location>
    <ligand>
        <name>CTP</name>
        <dbReference type="ChEBI" id="CHEBI:37563"/>
    </ligand>
</feature>
<dbReference type="Proteomes" id="UP000479114">
    <property type="component" value="Chromosome"/>
</dbReference>
<feature type="region of interest" description="Phosphopantothenoylcysteine decarboxylase" evidence="3">
    <location>
        <begin position="1"/>
        <end position="189"/>
    </location>
</feature>
<protein>
    <recommendedName>
        <fullName evidence="3">Coenzyme A biosynthesis bifunctional protein CoaBC</fullName>
    </recommendedName>
    <alternativeName>
        <fullName evidence="3">DNA/pantothenate metabolism flavoprotein</fullName>
    </alternativeName>
    <alternativeName>
        <fullName evidence="3">Phosphopantothenoylcysteine synthetase/decarboxylase</fullName>
        <shortName evidence="3">PPCS-PPCDC</shortName>
    </alternativeName>
    <domain>
        <recommendedName>
            <fullName evidence="3">Phosphopantothenoylcysteine decarboxylase</fullName>
            <shortName evidence="3">PPC decarboxylase</shortName>
            <shortName evidence="3">PPC-DC</shortName>
            <ecNumber evidence="3">4.1.1.36</ecNumber>
        </recommendedName>
        <alternativeName>
            <fullName evidence="3">CoaC</fullName>
        </alternativeName>
    </domain>
    <domain>
        <recommendedName>
            <fullName evidence="3">Phosphopantothenate--cysteine ligase</fullName>
            <ecNumber evidence="3">6.3.2.5</ecNumber>
        </recommendedName>
        <alternativeName>
            <fullName evidence="3">CoaB</fullName>
        </alternativeName>
        <alternativeName>
            <fullName evidence="3">Phosphopantothenoylcysteine synthetase</fullName>
            <shortName evidence="3">PPC synthetase</shortName>
            <shortName evidence="3">PPC-S</shortName>
        </alternativeName>
    </domain>
</protein>